<dbReference type="EMBL" id="CP109441">
    <property type="protein sequence ID" value="WUV43777.1"/>
    <property type="molecule type" value="Genomic_DNA"/>
</dbReference>
<evidence type="ECO:0000256" key="1">
    <source>
        <dbReference type="SAM" id="SignalP"/>
    </source>
</evidence>
<evidence type="ECO:0000313" key="2">
    <source>
        <dbReference type="EMBL" id="WUV43777.1"/>
    </source>
</evidence>
<sequence length="71" mass="7052">MSWKSVYGKSVVAGAVLAIGVISGAAQAVAEQPGEVTATRVEAPAESAFPCLWPVCVLSSGHLGVPGGLSE</sequence>
<keyword evidence="1" id="KW-0732">Signal</keyword>
<proteinExistence type="predicted"/>
<dbReference type="RefSeq" id="WP_327096934.1">
    <property type="nucleotide sequence ID" value="NZ_CP109149.1"/>
</dbReference>
<feature type="chain" id="PRO_5046882087" evidence="1">
    <location>
        <begin position="29"/>
        <end position="71"/>
    </location>
</feature>
<gene>
    <name evidence="2" type="ORF">OG563_31790</name>
</gene>
<evidence type="ECO:0000313" key="3">
    <source>
        <dbReference type="Proteomes" id="UP001432062"/>
    </source>
</evidence>
<organism evidence="2 3">
    <name type="scientific">Nocardia vinacea</name>
    <dbReference type="NCBI Taxonomy" id="96468"/>
    <lineage>
        <taxon>Bacteria</taxon>
        <taxon>Bacillati</taxon>
        <taxon>Actinomycetota</taxon>
        <taxon>Actinomycetes</taxon>
        <taxon>Mycobacteriales</taxon>
        <taxon>Nocardiaceae</taxon>
        <taxon>Nocardia</taxon>
    </lineage>
</organism>
<accession>A0ABZ1YPG2</accession>
<keyword evidence="3" id="KW-1185">Reference proteome</keyword>
<dbReference type="Proteomes" id="UP001432062">
    <property type="component" value="Chromosome"/>
</dbReference>
<name>A0ABZ1YPG2_9NOCA</name>
<protein>
    <submittedName>
        <fullName evidence="2">Uncharacterized protein</fullName>
    </submittedName>
</protein>
<feature type="signal peptide" evidence="1">
    <location>
        <begin position="1"/>
        <end position="28"/>
    </location>
</feature>
<reference evidence="2" key="1">
    <citation type="submission" date="2022-10" db="EMBL/GenBank/DDBJ databases">
        <title>The complete genomes of actinobacterial strains from the NBC collection.</title>
        <authorList>
            <person name="Joergensen T.S."/>
            <person name="Alvarez Arevalo M."/>
            <person name="Sterndorff E.B."/>
            <person name="Faurdal D."/>
            <person name="Vuksanovic O."/>
            <person name="Mourched A.-S."/>
            <person name="Charusanti P."/>
            <person name="Shaw S."/>
            <person name="Blin K."/>
            <person name="Weber T."/>
        </authorList>
    </citation>
    <scope>NUCLEOTIDE SEQUENCE</scope>
    <source>
        <strain evidence="2">NBC_01482</strain>
    </source>
</reference>